<name>A0A2H3T7K0_FUSOX</name>
<evidence type="ECO:0000313" key="1">
    <source>
        <dbReference type="EMBL" id="SCO80674.1"/>
    </source>
</evidence>
<dbReference type="AlphaFoldDB" id="A0A2H3T7K0"/>
<organism evidence="1 2">
    <name type="scientific">Fusarium oxysporum</name>
    <name type="common">Fusarium vascular wilt</name>
    <dbReference type="NCBI Taxonomy" id="5507"/>
    <lineage>
        <taxon>Eukaryota</taxon>
        <taxon>Fungi</taxon>
        <taxon>Dikarya</taxon>
        <taxon>Ascomycota</taxon>
        <taxon>Pezizomycotina</taxon>
        <taxon>Sordariomycetes</taxon>
        <taxon>Hypocreomycetidae</taxon>
        <taxon>Hypocreales</taxon>
        <taxon>Nectriaceae</taxon>
        <taxon>Fusarium</taxon>
        <taxon>Fusarium oxysporum species complex</taxon>
    </lineage>
</organism>
<dbReference type="OrthoDB" id="5100852at2759"/>
<reference evidence="2" key="1">
    <citation type="submission" date="2016-09" db="EMBL/GenBank/DDBJ databases">
        <authorList>
            <person name="Guldener U."/>
        </authorList>
    </citation>
    <scope>NUCLEOTIDE SEQUENCE [LARGE SCALE GENOMIC DNA]</scope>
    <source>
        <strain evidence="2">V64-1</strain>
    </source>
</reference>
<protein>
    <submittedName>
        <fullName evidence="1">Uncharacterized protein</fullName>
    </submittedName>
</protein>
<evidence type="ECO:0000313" key="2">
    <source>
        <dbReference type="Proteomes" id="UP000219369"/>
    </source>
</evidence>
<sequence length="155" mass="17127">MWPLSTVGTPKLTDALRKLGINDYTSESASTCTIRTLETIYYSARTSVKSSSLLDATYIGTTFIHILEEVHEALDASGSRSEVVIEFNEALRRRVGGPEIDLSFSFTLEADQNNYIHEETTEFRYPTASFTASLHQAKAHGKSACKVILNCATLN</sequence>
<proteinExistence type="predicted"/>
<dbReference type="EMBL" id="FMJY01000002">
    <property type="protein sequence ID" value="SCO80674.1"/>
    <property type="molecule type" value="Genomic_DNA"/>
</dbReference>
<gene>
    <name evidence="1" type="ORF">FRV6_04887</name>
</gene>
<dbReference type="Proteomes" id="UP000219369">
    <property type="component" value="Unassembled WGS sequence"/>
</dbReference>
<accession>A0A2H3T7K0</accession>